<dbReference type="EC" id="3.1.1.-" evidence="3"/>
<dbReference type="PANTHER" id="PTHR11559">
    <property type="entry name" value="CARBOXYLESTERASE"/>
    <property type="match status" value="1"/>
</dbReference>
<keyword evidence="2 3" id="KW-0378">Hydrolase</keyword>
<comment type="similarity">
    <text evidence="1 3">Belongs to the type-B carboxylesterase/lipase family.</text>
</comment>
<reference evidence="4 5" key="1">
    <citation type="submission" date="2017-12" db="EMBL/GenBank/DDBJ databases">
        <title>Genomes of bacteria within cyanobacterial aggregates.</title>
        <authorList>
            <person name="Cai H."/>
        </authorList>
    </citation>
    <scope>NUCLEOTIDE SEQUENCE [LARGE SCALE GENOMIC DNA]</scope>
    <source>
        <strain evidence="4 5">TH16</strain>
    </source>
</reference>
<dbReference type="InterPro" id="IPR019826">
    <property type="entry name" value="Carboxylesterase_B_AS"/>
</dbReference>
<dbReference type="InterPro" id="IPR002018">
    <property type="entry name" value="CarbesteraseB"/>
</dbReference>
<protein>
    <recommendedName>
        <fullName evidence="3">Carboxylic ester hydrolase</fullName>
        <ecNumber evidence="3">3.1.1.-</ecNumber>
    </recommendedName>
</protein>
<evidence type="ECO:0000313" key="5">
    <source>
        <dbReference type="Proteomes" id="UP000234752"/>
    </source>
</evidence>
<name>A0A2K9NGP2_9PROT</name>
<dbReference type="InterPro" id="IPR050309">
    <property type="entry name" value="Type-B_Carboxylest/Lipase"/>
</dbReference>
<feature type="signal peptide" evidence="3">
    <location>
        <begin position="1"/>
        <end position="22"/>
    </location>
</feature>
<gene>
    <name evidence="4" type="ORF">C0V82_17940</name>
</gene>
<dbReference type="OrthoDB" id="9775851at2"/>
<dbReference type="Gene3D" id="3.40.50.1820">
    <property type="entry name" value="alpha/beta hydrolase"/>
    <property type="match status" value="1"/>
</dbReference>
<evidence type="ECO:0000256" key="3">
    <source>
        <dbReference type="RuleBase" id="RU361235"/>
    </source>
</evidence>
<dbReference type="InterPro" id="IPR029058">
    <property type="entry name" value="AB_hydrolase_fold"/>
</dbReference>
<dbReference type="SUPFAM" id="SSF53474">
    <property type="entry name" value="alpha/beta-Hydrolases"/>
    <property type="match status" value="1"/>
</dbReference>
<dbReference type="Proteomes" id="UP000234752">
    <property type="component" value="Chromosome eg_2"/>
</dbReference>
<evidence type="ECO:0000313" key="4">
    <source>
        <dbReference type="EMBL" id="AUN32274.1"/>
    </source>
</evidence>
<dbReference type="AlphaFoldDB" id="A0A2K9NGP2"/>
<feature type="chain" id="PRO_5041746266" description="Carboxylic ester hydrolase" evidence="3">
    <location>
        <begin position="23"/>
        <end position="526"/>
    </location>
</feature>
<dbReference type="RefSeq" id="WP_102113815.1">
    <property type="nucleotide sequence ID" value="NZ_BMGN01000006.1"/>
</dbReference>
<dbReference type="InterPro" id="IPR019819">
    <property type="entry name" value="Carboxylesterase_B_CS"/>
</dbReference>
<sequence length="526" mass="56802">MSIWSRLLLGVACLSLPIATSAQTVKVEGGVIEGKLLDSGVNAFLGVPFAAPPLRDLRWRPPQAVTPWKGVLHADRFAPMCLQPMRGSTINHYFGHEAISEDCLYLNVWAPKEPAPAGKPYPVMVWIYGGAFNVGSASMPNYSGEFLAKQGVVYVAVSYRVGTLGFLAHPDLSAEGGGHSGNYGLMDQIQGLRWVRDNIAGFGGDPGNVTLVGQSAGSMSIGLLMASPEAKGLFHRAVGMSGSPFGALLPPIPLADAEADGKRLQDALKAGSLADMRAVAGDRIIATPLPRRSPIVLDGKVLPLPPDQAMKTDGHSDVPVMIGFTRDESFRTLGTAADLAAYQALIRQSFPSVADKILKAYAVKDAGGIPRAITDIQRDATVGRQVAAWARAQKQPAYVWLFTRRHPYTPGIRFADHDPATVGAYHTGDVPYWLGTLDALNLFRRTRDWQPLDMDLATRMQSMLLSFAKGAAPSPDWPRFDPKKPRLMELGEQVRVADWPRYATLDLLGGWEAPPPAPTSTPRVRD</sequence>
<dbReference type="KEGG" id="ncb:C0V82_17940"/>
<accession>A0A2K9NGP2</accession>
<dbReference type="EMBL" id="CP025612">
    <property type="protein sequence ID" value="AUN32274.1"/>
    <property type="molecule type" value="Genomic_DNA"/>
</dbReference>
<dbReference type="GO" id="GO:0016787">
    <property type="term" value="F:hydrolase activity"/>
    <property type="evidence" value="ECO:0007669"/>
    <property type="project" value="UniProtKB-KW"/>
</dbReference>
<keyword evidence="3" id="KW-0732">Signal</keyword>
<dbReference type="PROSITE" id="PS00122">
    <property type="entry name" value="CARBOXYLESTERASE_B_1"/>
    <property type="match status" value="1"/>
</dbReference>
<organism evidence="4 5">
    <name type="scientific">Niveispirillum cyanobacteriorum</name>
    <dbReference type="NCBI Taxonomy" id="1612173"/>
    <lineage>
        <taxon>Bacteria</taxon>
        <taxon>Pseudomonadati</taxon>
        <taxon>Pseudomonadota</taxon>
        <taxon>Alphaproteobacteria</taxon>
        <taxon>Rhodospirillales</taxon>
        <taxon>Azospirillaceae</taxon>
        <taxon>Niveispirillum</taxon>
    </lineage>
</organism>
<evidence type="ECO:0000256" key="2">
    <source>
        <dbReference type="ARBA" id="ARBA00022801"/>
    </source>
</evidence>
<dbReference type="PROSITE" id="PS00941">
    <property type="entry name" value="CARBOXYLESTERASE_B_2"/>
    <property type="match status" value="1"/>
</dbReference>
<evidence type="ECO:0000256" key="1">
    <source>
        <dbReference type="ARBA" id="ARBA00005964"/>
    </source>
</evidence>
<proteinExistence type="inferred from homology"/>
<dbReference type="Pfam" id="PF00135">
    <property type="entry name" value="COesterase"/>
    <property type="match status" value="1"/>
</dbReference>
<keyword evidence="5" id="KW-1185">Reference proteome</keyword>